<gene>
    <name evidence="1" type="ORF">CP975_01610</name>
</gene>
<protein>
    <submittedName>
        <fullName evidence="1">Uncharacterized protein</fullName>
    </submittedName>
</protein>
<dbReference type="EMBL" id="CP023695">
    <property type="protein sequence ID" value="QEV16375.1"/>
    <property type="molecule type" value="Genomic_DNA"/>
</dbReference>
<name>A0A5J6HH33_STRAD</name>
<sequence length="73" mass="8164">MTRMRTEAPVTQVRMPYGTSTCRLVTRYADVRAARGSGASPQGWYTYGVVVHSVEKPSRSRIGRLSSEASTWR</sequence>
<accession>A0A5J6HH33</accession>
<dbReference type="AlphaFoldDB" id="A0A5J6HH33"/>
<organism evidence="1 2">
    <name type="scientific">Streptomyces alboniger</name>
    <dbReference type="NCBI Taxonomy" id="132473"/>
    <lineage>
        <taxon>Bacteria</taxon>
        <taxon>Bacillati</taxon>
        <taxon>Actinomycetota</taxon>
        <taxon>Actinomycetes</taxon>
        <taxon>Kitasatosporales</taxon>
        <taxon>Streptomycetaceae</taxon>
        <taxon>Streptomyces</taxon>
        <taxon>Streptomyces aurantiacus group</taxon>
    </lineage>
</organism>
<dbReference type="Proteomes" id="UP000326553">
    <property type="component" value="Chromosome"/>
</dbReference>
<evidence type="ECO:0000313" key="2">
    <source>
        <dbReference type="Proteomes" id="UP000326553"/>
    </source>
</evidence>
<reference evidence="1 2" key="1">
    <citation type="submission" date="2017-09" db="EMBL/GenBank/DDBJ databases">
        <authorList>
            <person name="Lee N."/>
            <person name="Cho B.-K."/>
        </authorList>
    </citation>
    <scope>NUCLEOTIDE SEQUENCE [LARGE SCALE GENOMIC DNA]</scope>
    <source>
        <strain evidence="1 2">ATCC 12461</strain>
    </source>
</reference>
<proteinExistence type="predicted"/>
<dbReference type="KEGG" id="salw:CP975_01610"/>
<keyword evidence="2" id="KW-1185">Reference proteome</keyword>
<evidence type="ECO:0000313" key="1">
    <source>
        <dbReference type="EMBL" id="QEV16375.1"/>
    </source>
</evidence>